<feature type="repeat" description="ANK" evidence="1">
    <location>
        <begin position="306"/>
        <end position="334"/>
    </location>
</feature>
<evidence type="ECO:0000313" key="4">
    <source>
        <dbReference type="Proteomes" id="UP001642464"/>
    </source>
</evidence>
<dbReference type="Proteomes" id="UP001642464">
    <property type="component" value="Unassembled WGS sequence"/>
</dbReference>
<dbReference type="PROSITE" id="PS50297">
    <property type="entry name" value="ANK_REP_REGION"/>
    <property type="match status" value="7"/>
</dbReference>
<feature type="repeat" description="ANK" evidence="1">
    <location>
        <begin position="340"/>
        <end position="372"/>
    </location>
</feature>
<feature type="region of interest" description="Disordered" evidence="2">
    <location>
        <begin position="24"/>
        <end position="57"/>
    </location>
</feature>
<keyword evidence="4" id="KW-1185">Reference proteome</keyword>
<feature type="repeat" description="ANK" evidence="1">
    <location>
        <begin position="273"/>
        <end position="305"/>
    </location>
</feature>
<dbReference type="SUPFAM" id="SSF48403">
    <property type="entry name" value="Ankyrin repeat"/>
    <property type="match status" value="1"/>
</dbReference>
<evidence type="ECO:0000313" key="3">
    <source>
        <dbReference type="EMBL" id="CAK9008991.1"/>
    </source>
</evidence>
<dbReference type="InterPro" id="IPR052391">
    <property type="entry name" value="E3_Ligase-Neurotoxin"/>
</dbReference>
<evidence type="ECO:0000256" key="1">
    <source>
        <dbReference type="PROSITE-ProRule" id="PRU00023"/>
    </source>
</evidence>
<feature type="repeat" description="ANK" evidence="1">
    <location>
        <begin position="208"/>
        <end position="229"/>
    </location>
</feature>
<dbReference type="Pfam" id="PF00023">
    <property type="entry name" value="Ank"/>
    <property type="match status" value="1"/>
</dbReference>
<dbReference type="Gene3D" id="1.25.40.20">
    <property type="entry name" value="Ankyrin repeat-containing domain"/>
    <property type="match status" value="4"/>
</dbReference>
<keyword evidence="1" id="KW-0040">ANK repeat</keyword>
<dbReference type="Pfam" id="PF12796">
    <property type="entry name" value="Ank_2"/>
    <property type="match status" value="3"/>
</dbReference>
<gene>
    <name evidence="3" type="ORF">SCF082_LOCUS10104</name>
</gene>
<proteinExistence type="predicted"/>
<dbReference type="SMART" id="SM00248">
    <property type="entry name" value="ANK"/>
    <property type="match status" value="8"/>
</dbReference>
<sequence length="455" mass="49990">MSQMSQVFHPVPVSYFRAKIASRTSKGNSSEDESNSEEASFCHSTSSTFEHPRPTSSGNLPSSSLLYVYSAVSGDVVGSINIDEVEHNSVKSLKAHFATQIRVTRFRQRWFSEEGELQDETQLCPTQRVQLLILPLRPPEDGLDQKLINASHENRIQDVEDILKWPLDPDVTDQYGCTGLHKAAEAGRVDCLKLLLEAGARPEKEDFNGITPLHLAARGGHLYMVRPLLVRPKVLRSVKTALHCAAEKGHLEVVKLFLAAGANIHEVDLASRQYRTALHWAAQKGHLKVARHLVESGADVHKTMMNGASALHLAAQRGSLEIVRLLLKAGADINHPMYPSAATALHMAADKGHLEVVRLLLEAGAQKKPVTRQGHSVLDCAARSGRLEVVRLLLEGNFNQRSHHVRLDSALHLAAMFGHPEVVELLLQAGANKDQVKDVQLSSPEVISLLESWGA</sequence>
<name>A0ABP0J3U1_9DINO</name>
<dbReference type="InterPro" id="IPR002110">
    <property type="entry name" value="Ankyrin_rpt"/>
</dbReference>
<dbReference type="PROSITE" id="PS50088">
    <property type="entry name" value="ANK_REPEAT"/>
    <property type="match status" value="7"/>
</dbReference>
<reference evidence="3 4" key="1">
    <citation type="submission" date="2024-02" db="EMBL/GenBank/DDBJ databases">
        <authorList>
            <person name="Chen Y."/>
            <person name="Shah S."/>
            <person name="Dougan E. K."/>
            <person name="Thang M."/>
            <person name="Chan C."/>
        </authorList>
    </citation>
    <scope>NUCLEOTIDE SEQUENCE [LARGE SCALE GENOMIC DNA]</scope>
</reference>
<evidence type="ECO:0000256" key="2">
    <source>
        <dbReference type="SAM" id="MobiDB-lite"/>
    </source>
</evidence>
<comment type="caution">
    <text evidence="3">The sequence shown here is derived from an EMBL/GenBank/DDBJ whole genome shotgun (WGS) entry which is preliminary data.</text>
</comment>
<feature type="repeat" description="ANK" evidence="1">
    <location>
        <begin position="175"/>
        <end position="207"/>
    </location>
</feature>
<dbReference type="EMBL" id="CAXAMM010005880">
    <property type="protein sequence ID" value="CAK9008991.1"/>
    <property type="molecule type" value="Genomic_DNA"/>
</dbReference>
<feature type="repeat" description="ANK" evidence="1">
    <location>
        <begin position="406"/>
        <end position="438"/>
    </location>
</feature>
<dbReference type="PRINTS" id="PR01415">
    <property type="entry name" value="ANKYRIN"/>
</dbReference>
<accession>A0ABP0J3U1</accession>
<dbReference type="PANTHER" id="PTHR24133:SF40">
    <property type="entry name" value="ANKYRIN REPEAT DOMAIN 44"/>
    <property type="match status" value="1"/>
</dbReference>
<feature type="compositionally biased region" description="Polar residues" evidence="2">
    <location>
        <begin position="42"/>
        <end position="57"/>
    </location>
</feature>
<protein>
    <submittedName>
        <fullName evidence="3">Ankyrin-2 (ANK-2) (Ankyrin-B) (Brain ankyrin)</fullName>
    </submittedName>
</protein>
<organism evidence="3 4">
    <name type="scientific">Durusdinium trenchii</name>
    <dbReference type="NCBI Taxonomy" id="1381693"/>
    <lineage>
        <taxon>Eukaryota</taxon>
        <taxon>Sar</taxon>
        <taxon>Alveolata</taxon>
        <taxon>Dinophyceae</taxon>
        <taxon>Suessiales</taxon>
        <taxon>Symbiodiniaceae</taxon>
        <taxon>Durusdinium</taxon>
    </lineage>
</organism>
<feature type="repeat" description="ANK" evidence="1">
    <location>
        <begin position="237"/>
        <end position="269"/>
    </location>
</feature>
<dbReference type="PANTHER" id="PTHR24133">
    <property type="entry name" value="ANKYRIN DOMAIN-CONTAINING"/>
    <property type="match status" value="1"/>
</dbReference>
<dbReference type="InterPro" id="IPR036770">
    <property type="entry name" value="Ankyrin_rpt-contain_sf"/>
</dbReference>